<feature type="transmembrane region" description="Helical" evidence="7">
    <location>
        <begin position="619"/>
        <end position="639"/>
    </location>
</feature>
<feature type="transmembrane region" description="Helical" evidence="7">
    <location>
        <begin position="231"/>
        <end position="250"/>
    </location>
</feature>
<evidence type="ECO:0000256" key="6">
    <source>
        <dbReference type="SAM" id="MobiDB-lite"/>
    </source>
</evidence>
<feature type="domain" description="Sodium/calcium exchanger membrane region" evidence="8">
    <location>
        <begin position="135"/>
        <end position="274"/>
    </location>
</feature>
<organism evidence="9">
    <name type="scientific">Rhodosorus marinus</name>
    <dbReference type="NCBI Taxonomy" id="101924"/>
    <lineage>
        <taxon>Eukaryota</taxon>
        <taxon>Rhodophyta</taxon>
        <taxon>Stylonematophyceae</taxon>
        <taxon>Stylonematales</taxon>
        <taxon>Stylonemataceae</taxon>
        <taxon>Rhodosorus</taxon>
    </lineage>
</organism>
<feature type="transmembrane region" description="Helical" evidence="7">
    <location>
        <begin position="447"/>
        <end position="466"/>
    </location>
</feature>
<dbReference type="InterPro" id="IPR004837">
    <property type="entry name" value="NaCa_Exmemb"/>
</dbReference>
<evidence type="ECO:0000313" key="9">
    <source>
        <dbReference type="EMBL" id="CAD8399677.1"/>
    </source>
</evidence>
<evidence type="ECO:0000256" key="2">
    <source>
        <dbReference type="ARBA" id="ARBA00022448"/>
    </source>
</evidence>
<feature type="compositionally biased region" description="Low complexity" evidence="6">
    <location>
        <begin position="342"/>
        <end position="356"/>
    </location>
</feature>
<dbReference type="AlphaFoldDB" id="A0A7S0BP96"/>
<evidence type="ECO:0000256" key="1">
    <source>
        <dbReference type="ARBA" id="ARBA00004141"/>
    </source>
</evidence>
<reference evidence="9" key="1">
    <citation type="submission" date="2021-01" db="EMBL/GenBank/DDBJ databases">
        <authorList>
            <person name="Corre E."/>
            <person name="Pelletier E."/>
            <person name="Niang G."/>
            <person name="Scheremetjew M."/>
            <person name="Finn R."/>
            <person name="Kale V."/>
            <person name="Holt S."/>
            <person name="Cochrane G."/>
            <person name="Meng A."/>
            <person name="Brown T."/>
            <person name="Cohen L."/>
        </authorList>
    </citation>
    <scope>NUCLEOTIDE SEQUENCE</scope>
    <source>
        <strain evidence="9">UTEX LB 2760</strain>
    </source>
</reference>
<proteinExistence type="predicted"/>
<dbReference type="GO" id="GO:0016020">
    <property type="term" value="C:membrane"/>
    <property type="evidence" value="ECO:0007669"/>
    <property type="project" value="UniProtKB-SubCell"/>
</dbReference>
<keyword evidence="2" id="KW-0813">Transport</keyword>
<accession>A0A7S0BP96</accession>
<feature type="transmembrane region" description="Helical" evidence="7">
    <location>
        <begin position="256"/>
        <end position="276"/>
    </location>
</feature>
<name>A0A7S0BP96_9RHOD</name>
<feature type="transmembrane region" description="Helical" evidence="7">
    <location>
        <begin position="127"/>
        <end position="148"/>
    </location>
</feature>
<evidence type="ECO:0000256" key="7">
    <source>
        <dbReference type="SAM" id="Phobius"/>
    </source>
</evidence>
<feature type="transmembrane region" description="Helical" evidence="7">
    <location>
        <begin position="478"/>
        <end position="496"/>
    </location>
</feature>
<dbReference type="InterPro" id="IPR051359">
    <property type="entry name" value="CaCA_antiporter"/>
</dbReference>
<dbReference type="Gene3D" id="1.20.1420.30">
    <property type="entry name" value="NCX, central ion-binding region"/>
    <property type="match status" value="2"/>
</dbReference>
<feature type="transmembrane region" description="Helical" evidence="7">
    <location>
        <begin position="416"/>
        <end position="441"/>
    </location>
</feature>
<evidence type="ECO:0000256" key="5">
    <source>
        <dbReference type="ARBA" id="ARBA00023136"/>
    </source>
</evidence>
<feature type="transmembrane region" description="Helical" evidence="7">
    <location>
        <begin position="587"/>
        <end position="607"/>
    </location>
</feature>
<feature type="domain" description="Sodium/calcium exchanger membrane region" evidence="8">
    <location>
        <begin position="481"/>
        <end position="631"/>
    </location>
</feature>
<evidence type="ECO:0000256" key="4">
    <source>
        <dbReference type="ARBA" id="ARBA00022989"/>
    </source>
</evidence>
<feature type="region of interest" description="Disordered" evidence="6">
    <location>
        <begin position="328"/>
        <end position="356"/>
    </location>
</feature>
<keyword evidence="4 7" id="KW-1133">Transmembrane helix</keyword>
<sequence>MRWRCLIDMGFWGGGAGREVKRVRRAAVYTGALLASCYLFGALEDWVGIGEKESVGLQMSSRILTRGHVLGEYEMTCVKQAMAGRDVNAADRCAGIKRCIAEGKLSDSEDFVGYLEMHFCQIEGESWISIPLFSLFLGFLIYLMIWIADDYLSPSLAGIADVLQLSPEVAGVTFLALGNGAPDISSTFASVQSKTFSIAASELIGSAMFITTVVVASVGLVSHAALDRRSFLHNAIFLLGAVVALTAVIYRGQIRLFEAGFFILYYCAYLFLVLYMESNGKGKISSSKQWNAEDADVEDSDGEEATIRSNDYLSSNVWVDVNYESVPLAESDDGDTPPPGLSVSDGEISGEESGLGSSLNDLLRSATELLRSTRELLVGFQQKFRVVFNFPQTPLQHILRFTVPPTVRPDDEWNPWAHFTFVMVPVALPLFMAAVLGWLHVELFFNFPLWSLVVIFGGVASTVLFFMLPKDEAPDLGLAVYLLGFVACVFWLFVTAREVVRVLKAIGTLLRISYSILGMTVLAWGNSIGDVVSNSAIAKQGSPKTAVAACLSSPLFNLVFSLGAALTLQCIQQYPEPYMVKHMGAPFYNTVAFLCFGLIMTTVALSRNNYVVTRGYAKTLLGLYATYGIVNIVVVSLHVKLPW</sequence>
<dbReference type="PANTHER" id="PTHR12266">
    <property type="entry name" value="NA+/CA2+ K+ INDEPENDENT EXCHANGER"/>
    <property type="match status" value="1"/>
</dbReference>
<protein>
    <recommendedName>
        <fullName evidence="8">Sodium/calcium exchanger membrane region domain-containing protein</fullName>
    </recommendedName>
</protein>
<feature type="transmembrane region" description="Helical" evidence="7">
    <location>
        <begin position="203"/>
        <end position="224"/>
    </location>
</feature>
<feature type="transmembrane region" description="Helical" evidence="7">
    <location>
        <begin position="502"/>
        <end position="525"/>
    </location>
</feature>
<gene>
    <name evidence="9" type="ORF">RMAR0315_LOCUS9670</name>
</gene>
<dbReference type="InterPro" id="IPR044880">
    <property type="entry name" value="NCX_ion-bd_dom_sf"/>
</dbReference>
<dbReference type="GO" id="GO:0008324">
    <property type="term" value="F:monoatomic cation transmembrane transporter activity"/>
    <property type="evidence" value="ECO:0007669"/>
    <property type="project" value="TreeGrafter"/>
</dbReference>
<feature type="transmembrane region" description="Helical" evidence="7">
    <location>
        <begin position="546"/>
        <end position="567"/>
    </location>
</feature>
<comment type="subcellular location">
    <subcellularLocation>
        <location evidence="1">Membrane</location>
        <topology evidence="1">Multi-pass membrane protein</topology>
    </subcellularLocation>
</comment>
<keyword evidence="5 7" id="KW-0472">Membrane</keyword>
<dbReference type="PANTHER" id="PTHR12266:SF0">
    <property type="entry name" value="MITOCHONDRIAL SODIUM_CALCIUM EXCHANGER PROTEIN"/>
    <property type="match status" value="1"/>
</dbReference>
<dbReference type="Pfam" id="PF01699">
    <property type="entry name" value="Na_Ca_ex"/>
    <property type="match status" value="2"/>
</dbReference>
<evidence type="ECO:0000259" key="8">
    <source>
        <dbReference type="Pfam" id="PF01699"/>
    </source>
</evidence>
<keyword evidence="3 7" id="KW-0812">Transmembrane</keyword>
<evidence type="ECO:0000256" key="3">
    <source>
        <dbReference type="ARBA" id="ARBA00022692"/>
    </source>
</evidence>
<dbReference type="EMBL" id="HBEK01017734">
    <property type="protein sequence ID" value="CAD8399677.1"/>
    <property type="molecule type" value="Transcribed_RNA"/>
</dbReference>